<accession>A0A8D8VI57</accession>
<dbReference type="PANTHER" id="PTHR10773">
    <property type="entry name" value="DNA-DIRECTED RNA POLYMERASES I, II, AND III SUBUNIT RPABC2"/>
    <property type="match status" value="1"/>
</dbReference>
<feature type="region of interest" description="Disordered" evidence="1">
    <location>
        <begin position="34"/>
        <end position="82"/>
    </location>
</feature>
<proteinExistence type="predicted"/>
<dbReference type="EMBL" id="HBUF01367328">
    <property type="protein sequence ID" value="CAG6724266.1"/>
    <property type="molecule type" value="Transcribed_RNA"/>
</dbReference>
<dbReference type="EMBL" id="HBUF01367329">
    <property type="protein sequence ID" value="CAG6724269.1"/>
    <property type="molecule type" value="Transcribed_RNA"/>
</dbReference>
<protein>
    <submittedName>
        <fullName evidence="2">Uncharacterized protein</fullName>
    </submittedName>
</protein>
<organism evidence="2">
    <name type="scientific">Cacopsylla melanoneura</name>
    <dbReference type="NCBI Taxonomy" id="428564"/>
    <lineage>
        <taxon>Eukaryota</taxon>
        <taxon>Metazoa</taxon>
        <taxon>Ecdysozoa</taxon>
        <taxon>Arthropoda</taxon>
        <taxon>Hexapoda</taxon>
        <taxon>Insecta</taxon>
        <taxon>Pterygota</taxon>
        <taxon>Neoptera</taxon>
        <taxon>Paraneoptera</taxon>
        <taxon>Hemiptera</taxon>
        <taxon>Sternorrhyncha</taxon>
        <taxon>Psylloidea</taxon>
        <taxon>Psyllidae</taxon>
        <taxon>Psyllinae</taxon>
        <taxon>Cacopsylla</taxon>
    </lineage>
</organism>
<feature type="compositionally biased region" description="Basic residues" evidence="1">
    <location>
        <begin position="233"/>
        <end position="244"/>
    </location>
</feature>
<sequence length="244" mass="28734">MTLLCVLLFLTDHNNKTYAALLVRKSEKSLHVSCDPLGNDIDETESETESEDIEEPNDNTRDDENSVTGKRKGKKVEPKPHWRKEQAKYLRNTGQAYVVQSGSTVKVRQARSLQPPCLESCKLRCFEKFTHERRKAIFREFWDLGDLEQQRVYIAQNLDRVIPKYDRPDRRRFAETRRSLNTAYHLAKENGVRKQVCKTFFLNTLDVSRKMINIIQRKMRQPEFTFKEERGNHVQRNRGKKTSS</sequence>
<evidence type="ECO:0000256" key="1">
    <source>
        <dbReference type="SAM" id="MobiDB-lite"/>
    </source>
</evidence>
<evidence type="ECO:0000313" key="2">
    <source>
        <dbReference type="EMBL" id="CAG6724269.1"/>
    </source>
</evidence>
<dbReference type="AlphaFoldDB" id="A0A8D8VI57"/>
<feature type="compositionally biased region" description="Acidic residues" evidence="1">
    <location>
        <begin position="40"/>
        <end position="57"/>
    </location>
</feature>
<feature type="region of interest" description="Disordered" evidence="1">
    <location>
        <begin position="225"/>
        <end position="244"/>
    </location>
</feature>
<dbReference type="PANTHER" id="PTHR10773:SF19">
    <property type="match status" value="1"/>
</dbReference>
<dbReference type="EMBL" id="HBUF01367332">
    <property type="protein sequence ID" value="CAG6724278.1"/>
    <property type="molecule type" value="Transcribed_RNA"/>
</dbReference>
<name>A0A8D8VI57_9HEMI</name>
<reference evidence="2" key="1">
    <citation type="submission" date="2021-05" db="EMBL/GenBank/DDBJ databases">
        <authorList>
            <person name="Alioto T."/>
            <person name="Alioto T."/>
            <person name="Gomez Garrido J."/>
        </authorList>
    </citation>
    <scope>NUCLEOTIDE SEQUENCE</scope>
</reference>